<dbReference type="PANTHER" id="PTHR45898">
    <property type="entry name" value="TOM1-LIKE PROTEIN"/>
    <property type="match status" value="1"/>
</dbReference>
<dbReference type="SUPFAM" id="SSF48464">
    <property type="entry name" value="ENTH/VHS domain"/>
    <property type="match status" value="1"/>
</dbReference>
<evidence type="ECO:0000256" key="5">
    <source>
        <dbReference type="ARBA" id="ARBA00023136"/>
    </source>
</evidence>
<keyword evidence="4" id="KW-0653">Protein transport</keyword>
<comment type="caution">
    <text evidence="8">The sequence shown here is derived from an EMBL/GenBank/DDBJ whole genome shotgun (WGS) entry which is preliminary data.</text>
</comment>
<feature type="region of interest" description="Disordered" evidence="6">
    <location>
        <begin position="238"/>
        <end position="282"/>
    </location>
</feature>
<keyword evidence="3" id="KW-0813">Transport</keyword>
<evidence type="ECO:0000256" key="3">
    <source>
        <dbReference type="ARBA" id="ARBA00022448"/>
    </source>
</evidence>
<comment type="subcellular location">
    <subcellularLocation>
        <location evidence="1">Membrane</location>
        <topology evidence="1">Peripheral membrane protein</topology>
    </subcellularLocation>
</comment>
<evidence type="ECO:0000313" key="9">
    <source>
        <dbReference type="Proteomes" id="UP000306102"/>
    </source>
</evidence>
<dbReference type="GO" id="GO:0035091">
    <property type="term" value="F:phosphatidylinositol binding"/>
    <property type="evidence" value="ECO:0007669"/>
    <property type="project" value="InterPro"/>
</dbReference>
<keyword evidence="9" id="KW-1185">Reference proteome</keyword>
<dbReference type="AlphaFoldDB" id="A0A4S4E174"/>
<evidence type="ECO:0000259" key="7">
    <source>
        <dbReference type="PROSITE" id="PS50179"/>
    </source>
</evidence>
<feature type="compositionally biased region" description="Polar residues" evidence="6">
    <location>
        <begin position="455"/>
        <end position="480"/>
    </location>
</feature>
<dbReference type="InterPro" id="IPR002014">
    <property type="entry name" value="VHS_dom"/>
</dbReference>
<reference evidence="8 9" key="1">
    <citation type="journal article" date="2018" name="Proc. Natl. Acad. Sci. U.S.A.">
        <title>Draft genome sequence of Camellia sinensis var. sinensis provides insights into the evolution of the tea genome and tea quality.</title>
        <authorList>
            <person name="Wei C."/>
            <person name="Yang H."/>
            <person name="Wang S."/>
            <person name="Zhao J."/>
            <person name="Liu C."/>
            <person name="Gao L."/>
            <person name="Xia E."/>
            <person name="Lu Y."/>
            <person name="Tai Y."/>
            <person name="She G."/>
            <person name="Sun J."/>
            <person name="Cao H."/>
            <person name="Tong W."/>
            <person name="Gao Q."/>
            <person name="Li Y."/>
            <person name="Deng W."/>
            <person name="Jiang X."/>
            <person name="Wang W."/>
            <person name="Chen Q."/>
            <person name="Zhang S."/>
            <person name="Li H."/>
            <person name="Wu J."/>
            <person name="Wang P."/>
            <person name="Li P."/>
            <person name="Shi C."/>
            <person name="Zheng F."/>
            <person name="Jian J."/>
            <person name="Huang B."/>
            <person name="Shan D."/>
            <person name="Shi M."/>
            <person name="Fang C."/>
            <person name="Yue Y."/>
            <person name="Li F."/>
            <person name="Li D."/>
            <person name="Wei S."/>
            <person name="Han B."/>
            <person name="Jiang C."/>
            <person name="Yin Y."/>
            <person name="Xia T."/>
            <person name="Zhang Z."/>
            <person name="Bennetzen J.L."/>
            <person name="Zhao S."/>
            <person name="Wan X."/>
        </authorList>
    </citation>
    <scope>NUCLEOTIDE SEQUENCE [LARGE SCALE GENOMIC DNA]</scope>
    <source>
        <strain evidence="9">cv. Shuchazao</strain>
        <tissue evidence="8">Leaf</tissue>
    </source>
</reference>
<dbReference type="Pfam" id="PF00790">
    <property type="entry name" value="VHS"/>
    <property type="match status" value="1"/>
</dbReference>
<evidence type="ECO:0000256" key="1">
    <source>
        <dbReference type="ARBA" id="ARBA00004170"/>
    </source>
</evidence>
<dbReference type="Gene3D" id="1.25.40.90">
    <property type="match status" value="1"/>
</dbReference>
<feature type="region of interest" description="Disordered" evidence="6">
    <location>
        <begin position="455"/>
        <end position="501"/>
    </location>
</feature>
<protein>
    <recommendedName>
        <fullName evidence="7">VHS domain-containing protein</fullName>
    </recommendedName>
</protein>
<name>A0A4S4E174_CAMSN</name>
<evidence type="ECO:0000256" key="2">
    <source>
        <dbReference type="ARBA" id="ARBA00007708"/>
    </source>
</evidence>
<accession>A0A4S4E174</accession>
<feature type="compositionally biased region" description="Low complexity" evidence="6">
    <location>
        <begin position="517"/>
        <end position="529"/>
    </location>
</feature>
<dbReference type="InterPro" id="IPR038425">
    <property type="entry name" value="GAT_sf"/>
</dbReference>
<evidence type="ECO:0000256" key="6">
    <source>
        <dbReference type="SAM" id="MobiDB-lite"/>
    </source>
</evidence>
<feature type="region of interest" description="Disordered" evidence="6">
    <location>
        <begin position="584"/>
        <end position="609"/>
    </location>
</feature>
<dbReference type="SUPFAM" id="SSF89009">
    <property type="entry name" value="GAT-like domain"/>
    <property type="match status" value="1"/>
</dbReference>
<dbReference type="CDD" id="cd03561">
    <property type="entry name" value="VHS"/>
    <property type="match status" value="1"/>
</dbReference>
<keyword evidence="5" id="KW-0472">Membrane</keyword>
<evidence type="ECO:0000313" key="8">
    <source>
        <dbReference type="EMBL" id="THG09550.1"/>
    </source>
</evidence>
<dbReference type="Gene3D" id="1.20.58.160">
    <property type="match status" value="1"/>
</dbReference>
<organism evidence="8 9">
    <name type="scientific">Camellia sinensis var. sinensis</name>
    <name type="common">China tea</name>
    <dbReference type="NCBI Taxonomy" id="542762"/>
    <lineage>
        <taxon>Eukaryota</taxon>
        <taxon>Viridiplantae</taxon>
        <taxon>Streptophyta</taxon>
        <taxon>Embryophyta</taxon>
        <taxon>Tracheophyta</taxon>
        <taxon>Spermatophyta</taxon>
        <taxon>Magnoliopsida</taxon>
        <taxon>eudicotyledons</taxon>
        <taxon>Gunneridae</taxon>
        <taxon>Pentapetalae</taxon>
        <taxon>asterids</taxon>
        <taxon>Ericales</taxon>
        <taxon>Theaceae</taxon>
        <taxon>Camellia</taxon>
    </lineage>
</organism>
<dbReference type="GO" id="GO:0043328">
    <property type="term" value="P:protein transport to vacuole involved in ubiquitin-dependent protein catabolic process via the multivesicular body sorting pathway"/>
    <property type="evidence" value="ECO:0007669"/>
    <property type="project" value="InterPro"/>
</dbReference>
<gene>
    <name evidence="8" type="ORF">TEA_007464</name>
</gene>
<dbReference type="GO" id="GO:0016020">
    <property type="term" value="C:membrane"/>
    <property type="evidence" value="ECO:0007669"/>
    <property type="project" value="UniProtKB-SubCell"/>
</dbReference>
<dbReference type="PANTHER" id="PTHR45898:SF2">
    <property type="entry name" value="TOM1-LIKE PROTEIN 6"/>
    <property type="match status" value="1"/>
</dbReference>
<feature type="compositionally biased region" description="Polar residues" evidence="6">
    <location>
        <begin position="249"/>
        <end position="260"/>
    </location>
</feature>
<dbReference type="GO" id="GO:0005737">
    <property type="term" value="C:cytoplasm"/>
    <property type="evidence" value="ECO:0007669"/>
    <property type="project" value="UniProtKB-ARBA"/>
</dbReference>
<dbReference type="InterPro" id="IPR008942">
    <property type="entry name" value="ENTH_VHS"/>
</dbReference>
<proteinExistence type="inferred from homology"/>
<comment type="similarity">
    <text evidence="2">Belongs to the TOM1 family.</text>
</comment>
<dbReference type="EMBL" id="SDRB02008436">
    <property type="protein sequence ID" value="THG09550.1"/>
    <property type="molecule type" value="Genomic_DNA"/>
</dbReference>
<dbReference type="FunFam" id="1.25.40.90:FF:000028">
    <property type="entry name" value="TOM1-like protein 2"/>
    <property type="match status" value="1"/>
</dbReference>
<evidence type="ECO:0000256" key="4">
    <source>
        <dbReference type="ARBA" id="ARBA00022927"/>
    </source>
</evidence>
<feature type="region of interest" description="Disordered" evidence="6">
    <location>
        <begin position="517"/>
        <end position="536"/>
    </location>
</feature>
<dbReference type="SMART" id="SM00288">
    <property type="entry name" value="VHS"/>
    <property type="match status" value="1"/>
</dbReference>
<dbReference type="GO" id="GO:0043130">
    <property type="term" value="F:ubiquitin binding"/>
    <property type="evidence" value="ECO:0007669"/>
    <property type="project" value="InterPro"/>
</dbReference>
<dbReference type="Proteomes" id="UP000306102">
    <property type="component" value="Unassembled WGS sequence"/>
</dbReference>
<dbReference type="PROSITE" id="PS50179">
    <property type="entry name" value="VHS"/>
    <property type="match status" value="1"/>
</dbReference>
<dbReference type="InterPro" id="IPR044836">
    <property type="entry name" value="TOL_plant"/>
</dbReference>
<sequence length="647" mass="70787">MLSSSYSSSSATIRVEKATSDLLMGPDWTLNMDICDSINANHWEAKDAVKAVKKRLQHRNPKVQLLALTLLETMVKNCGEHVHFQIVERNILQEMLKIVKKKLNISTLPQYLQTDFNVRDKILVLLDSWQEAFGGPGGKYPQYFWAYEELKHAGVVFPKRSPDAAPIFTPPVSHSTLSHAQAADMLQAVNPSDRASVKDEVIVDLVDQCRSNQKRMMQIVCLQNDAIVSGSHFLTESNSNLKPTEVKEPNQTPDANTSSPGVAGIAATKGKVQEDEDEEDDFAQLAQSSNSGMGDRSSRVPHLPLSKYTVVYWTFLSKVVMWFIIGIFHDVESVFFLQEEEATSDTVLAVVVNDSDISKFSDEDVDSVRQFLEFYNLHECRHSKTRSTSSQDGSTGSSESVAFANASNDTVSSIPAASTPVLSNALALSDPPAPTRTTKEQDMIDLLSITLSTTSNAPQTNHAPAASSQNIPQAPASPTAQGYPHASQAYPGNQGHLPFNQGQVPFNSYVVPWAQPQTQPQLQPQTQPQYHQFSSSYPPPPWAPTPGYLSNQNNLSTTPYMFSTPGPNASASYLSMQGVGPLQHMNPFHARGNNELPMNGEPRVSTGPRTTTSFVPSYRLFEDLNVLGNGAPSLSGMSGQSMVGGRK</sequence>
<dbReference type="STRING" id="542762.A0A4S4E174"/>
<feature type="domain" description="VHS" evidence="7">
    <location>
        <begin position="18"/>
        <end position="158"/>
    </location>
</feature>